<proteinExistence type="predicted"/>
<evidence type="ECO:0000313" key="1">
    <source>
        <dbReference type="EMBL" id="MCA0153063.1"/>
    </source>
</evidence>
<evidence type="ECO:0000313" key="2">
    <source>
        <dbReference type="Proteomes" id="UP001198402"/>
    </source>
</evidence>
<sequence>MVTIINKKFVEEYWEAISGKAKTPELSNIYVSDPELLGHIAFFEAAFPKYELFADDYICEDDKVVVRARFKGVHKGELMGIPPTNKTVEFPFTIIYQITDEKISKSWLFADMMEIKNQIRINPSLN</sequence>
<dbReference type="Pfam" id="PF07366">
    <property type="entry name" value="SnoaL"/>
    <property type="match status" value="1"/>
</dbReference>
<dbReference type="Gene3D" id="3.10.450.50">
    <property type="match status" value="1"/>
</dbReference>
<protein>
    <submittedName>
        <fullName evidence="1">Ester cyclase</fullName>
    </submittedName>
</protein>
<organism evidence="1 2">
    <name type="scientific">Winogradskyella vincentii</name>
    <dbReference type="NCBI Taxonomy" id="2877122"/>
    <lineage>
        <taxon>Bacteria</taxon>
        <taxon>Pseudomonadati</taxon>
        <taxon>Bacteroidota</taxon>
        <taxon>Flavobacteriia</taxon>
        <taxon>Flavobacteriales</taxon>
        <taxon>Flavobacteriaceae</taxon>
        <taxon>Winogradskyella</taxon>
    </lineage>
</organism>
<dbReference type="PANTHER" id="PTHR38436:SF1">
    <property type="entry name" value="ESTER CYCLASE"/>
    <property type="match status" value="1"/>
</dbReference>
<dbReference type="Proteomes" id="UP001198402">
    <property type="component" value="Unassembled WGS sequence"/>
</dbReference>
<dbReference type="PANTHER" id="PTHR38436">
    <property type="entry name" value="POLYKETIDE CYCLASE SNOAL-LIKE DOMAIN"/>
    <property type="match status" value="1"/>
</dbReference>
<comment type="caution">
    <text evidence="1">The sequence shown here is derived from an EMBL/GenBank/DDBJ whole genome shotgun (WGS) entry which is preliminary data.</text>
</comment>
<dbReference type="RefSeq" id="WP_224477990.1">
    <property type="nucleotide sequence ID" value="NZ_JAIUJS010000003.1"/>
</dbReference>
<name>A0ABS7XZI2_9FLAO</name>
<dbReference type="SUPFAM" id="SSF54427">
    <property type="entry name" value="NTF2-like"/>
    <property type="match status" value="1"/>
</dbReference>
<accession>A0ABS7XZI2</accession>
<keyword evidence="2" id="KW-1185">Reference proteome</keyword>
<dbReference type="InterPro" id="IPR009959">
    <property type="entry name" value="Cyclase_SnoaL-like"/>
</dbReference>
<reference evidence="2" key="1">
    <citation type="submission" date="2023-07" db="EMBL/GenBank/DDBJ databases">
        <authorList>
            <person name="Yue Y."/>
        </authorList>
    </citation>
    <scope>NUCLEOTIDE SEQUENCE [LARGE SCALE GENOMIC DNA]</scope>
    <source>
        <strain evidence="2">2Y89</strain>
    </source>
</reference>
<dbReference type="InterPro" id="IPR032710">
    <property type="entry name" value="NTF2-like_dom_sf"/>
</dbReference>
<dbReference type="EMBL" id="JAIUJS010000003">
    <property type="protein sequence ID" value="MCA0153063.1"/>
    <property type="molecule type" value="Genomic_DNA"/>
</dbReference>
<gene>
    <name evidence="1" type="ORF">LBV24_07535</name>
</gene>